<name>A0A017SCB8_ASPRC</name>
<dbReference type="SUPFAM" id="SSF52047">
    <property type="entry name" value="RNI-like"/>
    <property type="match status" value="1"/>
</dbReference>
<feature type="domain" description="F-box" evidence="1">
    <location>
        <begin position="1"/>
        <end position="45"/>
    </location>
</feature>
<sequence>MSFSNLPSELVGMVASFLEVPDLHNLRLTSPAIAILTAHVLLKNVLHTRRTDLSVTSLAKLENISDTLQSRYVRHLTVKGFDEDNRALGEGLAGQHLQKRELALIWLLVILIRFNNCTSFEVDAVSDCNCPIFSSTLYHTEAISLIMAVITISSHPVTSFTVKYRNGCPDISELAPVHVNNTRFRAGWAHLRELRLNHTVAFPKVMQWMFDVIICAPNLRILYINLNREYETAWLTGQLAAGNIPWPYLEELHLKRVRLRIQDLSILLHRCRNTLCALFLSSLDIESNSTGDDLQALFRSLADFPALKTIHIKALSGNSAEHVKRFIHFPANSEDPAIGWGWEIKPLQVNSHLWVNANVKYSGTMTGNVLRVLAKRLELLSTDLP</sequence>
<organism evidence="2 3">
    <name type="scientific">Aspergillus ruber (strain CBS 135680)</name>
    <dbReference type="NCBI Taxonomy" id="1388766"/>
    <lineage>
        <taxon>Eukaryota</taxon>
        <taxon>Fungi</taxon>
        <taxon>Dikarya</taxon>
        <taxon>Ascomycota</taxon>
        <taxon>Pezizomycotina</taxon>
        <taxon>Eurotiomycetes</taxon>
        <taxon>Eurotiomycetidae</taxon>
        <taxon>Eurotiales</taxon>
        <taxon>Aspergillaceae</taxon>
        <taxon>Aspergillus</taxon>
        <taxon>Aspergillus subgen. Aspergillus</taxon>
    </lineage>
</organism>
<dbReference type="Pfam" id="PF00646">
    <property type="entry name" value="F-box"/>
    <property type="match status" value="1"/>
</dbReference>
<protein>
    <recommendedName>
        <fullName evidence="1">F-box domain-containing protein</fullName>
    </recommendedName>
</protein>
<dbReference type="PROSITE" id="PS50181">
    <property type="entry name" value="FBOX"/>
    <property type="match status" value="1"/>
</dbReference>
<dbReference type="InterPro" id="IPR032675">
    <property type="entry name" value="LRR_dom_sf"/>
</dbReference>
<evidence type="ECO:0000313" key="3">
    <source>
        <dbReference type="Proteomes" id="UP000019804"/>
    </source>
</evidence>
<dbReference type="Gene3D" id="3.80.10.10">
    <property type="entry name" value="Ribonuclease Inhibitor"/>
    <property type="match status" value="1"/>
</dbReference>
<proteinExistence type="predicted"/>
<evidence type="ECO:0000259" key="1">
    <source>
        <dbReference type="PROSITE" id="PS50181"/>
    </source>
</evidence>
<dbReference type="Proteomes" id="UP000019804">
    <property type="component" value="Unassembled WGS sequence"/>
</dbReference>
<dbReference type="InterPro" id="IPR001810">
    <property type="entry name" value="F-box_dom"/>
</dbReference>
<dbReference type="EMBL" id="KK088426">
    <property type="protein sequence ID" value="EYE94542.1"/>
    <property type="molecule type" value="Genomic_DNA"/>
</dbReference>
<keyword evidence="3" id="KW-1185">Reference proteome</keyword>
<evidence type="ECO:0000313" key="2">
    <source>
        <dbReference type="EMBL" id="EYE94542.1"/>
    </source>
</evidence>
<dbReference type="AlphaFoldDB" id="A0A017SCB8"/>
<reference evidence="3" key="1">
    <citation type="journal article" date="2014" name="Nat. Commun.">
        <title>Genomic adaptations of the halophilic Dead Sea filamentous fungus Eurotium rubrum.</title>
        <authorList>
            <person name="Kis-Papo T."/>
            <person name="Weig A.R."/>
            <person name="Riley R."/>
            <person name="Persoh D."/>
            <person name="Salamov A."/>
            <person name="Sun H."/>
            <person name="Lipzen A."/>
            <person name="Wasser S.P."/>
            <person name="Rambold G."/>
            <person name="Grigoriev I.V."/>
            <person name="Nevo E."/>
        </authorList>
    </citation>
    <scope>NUCLEOTIDE SEQUENCE [LARGE SCALE GENOMIC DNA]</scope>
    <source>
        <strain evidence="3">CBS 135680</strain>
    </source>
</reference>
<accession>A0A017SCB8</accession>
<dbReference type="HOGENOM" id="CLU_717602_0_0_1"/>
<gene>
    <name evidence="2" type="ORF">EURHEDRAFT_403490</name>
</gene>
<dbReference type="OrthoDB" id="5279008at2759"/>
<dbReference type="RefSeq" id="XP_040638230.1">
    <property type="nucleotide sequence ID" value="XM_040780219.1"/>
</dbReference>
<dbReference type="GeneID" id="63695343"/>